<dbReference type="Pfam" id="PF04199">
    <property type="entry name" value="Cyclase"/>
    <property type="match status" value="1"/>
</dbReference>
<reference evidence="2 4" key="2">
    <citation type="journal article" date="2017" name="Infect. Genet. Evol.">
        <title>The new phylogeny of the genus Mycobacterium: The old and the news.</title>
        <authorList>
            <person name="Tortoli E."/>
            <person name="Fedrizzi T."/>
            <person name="Meehan C.J."/>
            <person name="Trovato A."/>
            <person name="Grottola A."/>
            <person name="Giacobazzi E."/>
            <person name="Serpini G.F."/>
            <person name="Tagliazucchi S."/>
            <person name="Fabio A."/>
            <person name="Bettua C."/>
            <person name="Bertorelli R."/>
            <person name="Frascaro F."/>
            <person name="De Sanctis V."/>
            <person name="Pecorari M."/>
            <person name="Jousson O."/>
            <person name="Segata N."/>
            <person name="Cirillo D.M."/>
        </authorList>
    </citation>
    <scope>NUCLEOTIDE SEQUENCE [LARGE SCALE GENOMIC DNA]</scope>
    <source>
        <strain evidence="2 4">NCTC 12882</strain>
    </source>
</reference>
<dbReference type="OrthoDB" id="7067800at2"/>
<reference evidence="1 3" key="1">
    <citation type="submission" date="2016-01" db="EMBL/GenBank/DDBJ databases">
        <title>The new phylogeny of the genus Mycobacterium.</title>
        <authorList>
            <person name="Tarcisio F."/>
            <person name="Conor M."/>
            <person name="Antonella G."/>
            <person name="Elisabetta G."/>
            <person name="Giulia F.S."/>
            <person name="Sara T."/>
            <person name="Anna F."/>
            <person name="Clotilde B."/>
            <person name="Roberto B."/>
            <person name="Veronica D.S."/>
            <person name="Fabio R."/>
            <person name="Monica P."/>
            <person name="Olivier J."/>
            <person name="Enrico T."/>
            <person name="Nicola S."/>
        </authorList>
    </citation>
    <scope>NUCLEOTIDE SEQUENCE [LARGE SCALE GENOMIC DNA]</scope>
    <source>
        <strain evidence="1 3">DSM 44243</strain>
    </source>
</reference>
<dbReference type="InterPro" id="IPR007325">
    <property type="entry name" value="KFase/CYL"/>
</dbReference>
<organism evidence="1 3">
    <name type="scientific">Mycobacterium celatum</name>
    <dbReference type="NCBI Taxonomy" id="28045"/>
    <lineage>
        <taxon>Bacteria</taxon>
        <taxon>Bacillati</taxon>
        <taxon>Actinomycetota</taxon>
        <taxon>Actinomycetes</taxon>
        <taxon>Mycobacteriales</taxon>
        <taxon>Mycobacteriaceae</taxon>
        <taxon>Mycobacterium</taxon>
    </lineage>
</organism>
<dbReference type="EMBL" id="PDKV01000016">
    <property type="protein sequence ID" value="PIB78371.1"/>
    <property type="molecule type" value="Genomic_DNA"/>
</dbReference>
<dbReference type="RefSeq" id="WP_062539986.1">
    <property type="nucleotide sequence ID" value="NZ_BBUN01000157.1"/>
</dbReference>
<dbReference type="STRING" id="28045.AWB95_18925"/>
<evidence type="ECO:0000313" key="1">
    <source>
        <dbReference type="EMBL" id="ORV08612.1"/>
    </source>
</evidence>
<sequence>MAGLSDFRRLAREVSNWGRWGDDDELGTLNFIDADKVAHAASLVKHGKVFPLGVDFGSAGPQGAFQFRHNPIHVMTVDGGDAATLAQYGPKWTRNSVAQEVSGYFEDGLLRFNDDMIIMPLQAATQWDALSHVYYEDQLYNGFPASSVTSYGAFHCGIDKVDGKGITSRGVLLDLVRHRGADTFLEHGNPITPEELDDVVRAQGVTIGRGDIVLIRTGWWARFLVTGDGSEPGAGLDWRCASWFHDHDVAAVAADNLMVEDPVSGVEGTFLPMHMLCLRDMGLMLGEYWDLTALAADCAADGVYEFQLVAPPLRVVGAVGSPVNPIAIK</sequence>
<dbReference type="Proteomes" id="UP000193907">
    <property type="component" value="Unassembled WGS sequence"/>
</dbReference>
<dbReference type="EMBL" id="LQOM01000044">
    <property type="protein sequence ID" value="ORV08612.1"/>
    <property type="molecule type" value="Genomic_DNA"/>
</dbReference>
<name>A0A1X1RL91_MYCCE</name>
<dbReference type="Gene3D" id="3.50.30.50">
    <property type="entry name" value="Putative cyclase"/>
    <property type="match status" value="1"/>
</dbReference>
<evidence type="ECO:0000313" key="4">
    <source>
        <dbReference type="Proteomes" id="UP000230971"/>
    </source>
</evidence>
<dbReference type="PANTHER" id="PTHR34861:SF10">
    <property type="entry name" value="CYCLASE"/>
    <property type="match status" value="1"/>
</dbReference>
<evidence type="ECO:0000313" key="2">
    <source>
        <dbReference type="EMBL" id="PIB78371.1"/>
    </source>
</evidence>
<keyword evidence="3" id="KW-1185">Reference proteome</keyword>
<comment type="caution">
    <text evidence="1">The sequence shown here is derived from an EMBL/GenBank/DDBJ whole genome shotgun (WGS) entry which is preliminary data.</text>
</comment>
<accession>A0A1X1RL91</accession>
<gene>
    <name evidence="1" type="ORF">AWB95_18925</name>
    <name evidence="2" type="ORF">CQY23_14005</name>
</gene>
<evidence type="ECO:0000313" key="3">
    <source>
        <dbReference type="Proteomes" id="UP000193907"/>
    </source>
</evidence>
<dbReference type="GO" id="GO:0019441">
    <property type="term" value="P:L-tryptophan catabolic process to kynurenine"/>
    <property type="evidence" value="ECO:0007669"/>
    <property type="project" value="InterPro"/>
</dbReference>
<proteinExistence type="predicted"/>
<dbReference type="SUPFAM" id="SSF102198">
    <property type="entry name" value="Putative cyclase"/>
    <property type="match status" value="1"/>
</dbReference>
<dbReference type="Proteomes" id="UP000230971">
    <property type="component" value="Unassembled WGS sequence"/>
</dbReference>
<dbReference type="AlphaFoldDB" id="A0A1X1RL91"/>
<dbReference type="InterPro" id="IPR037175">
    <property type="entry name" value="KFase_sf"/>
</dbReference>
<dbReference type="GO" id="GO:0004061">
    <property type="term" value="F:arylformamidase activity"/>
    <property type="evidence" value="ECO:0007669"/>
    <property type="project" value="InterPro"/>
</dbReference>
<protein>
    <submittedName>
        <fullName evidence="1">Cyclase</fullName>
    </submittedName>
</protein>
<dbReference type="PANTHER" id="PTHR34861">
    <property type="match status" value="1"/>
</dbReference>